<evidence type="ECO:0000313" key="6">
    <source>
        <dbReference type="EMBL" id="GAB0055965.1"/>
    </source>
</evidence>
<dbReference type="PANTHER" id="PTHR42792:SF2">
    <property type="entry name" value="FLAGELLIN"/>
    <property type="match status" value="1"/>
</dbReference>
<evidence type="ECO:0000313" key="7">
    <source>
        <dbReference type="Proteomes" id="UP001628193"/>
    </source>
</evidence>
<sequence length="633" mass="65517">MPLYINTNVASLTTQRGLLHSGGELNKVFARLSTGLRINTAGDDAAGLAISNRMTSQIRGLTQAVRNANDGISVSQVAEGALAEHSNMLQRMNELAVQAANATNSDEDRVSLQQEINQLLGEMERVAQETEFNNWPMLNGKTQPLVFQVGARADQTVTVNLADARANTLLALPQLSNPNAAESVLNAKVKGMAISAPKEPKPGSKLFSSSLSVGINALANADDSKPAPWAIVPNDAEDSMIKAFGFEDNATDLKTKIAAADPNDDAITAADKIIADNPQYSDASGLGSARLSTIITAHRKVTDLADTTTTFGQNLDAAITAATAASTSSAAYIGGTGDQTQASTDAAAATTAATALNDTKYTVALAMGTAPDVSLVIEKGVEKSGVKDVPVGNIKVVVDAFRQAISLGADIETAAAAAREADAGTNGKKDLGIDVAKIIAAGGKAAAQTNGTVANAMTAGVNMAKVMDVRNAAVTFAADKHKPLTNEKLVVPDWLIDTTGQNRFPPVPLVDITGASVPTDPTMPFDPPTTNATNPPLNGSKAAAQMLSVIAGAIDRVSSTRAELGAIQNRFEANIANLSNVVENVSAARSRILDADIAAETANLTQLSIMQQAATAILAQANQQPQLALQLLK</sequence>
<dbReference type="RefSeq" id="WP_420903676.1">
    <property type="nucleotide sequence ID" value="NZ_BAAFGK010000001.1"/>
</dbReference>
<keyword evidence="2 3" id="KW-0975">Bacterial flagellum</keyword>
<organism evidence="6 7">
    <name type="scientific">Candidatus Magnetaquiglobus chichijimensis</name>
    <dbReference type="NCBI Taxonomy" id="3141448"/>
    <lineage>
        <taxon>Bacteria</taxon>
        <taxon>Pseudomonadati</taxon>
        <taxon>Pseudomonadota</taxon>
        <taxon>Magnetococcia</taxon>
        <taxon>Magnetococcales</taxon>
        <taxon>Candidatus Magnetaquicoccaceae</taxon>
        <taxon>Candidatus Magnetaquiglobus</taxon>
    </lineage>
</organism>
<dbReference type="InterPro" id="IPR001492">
    <property type="entry name" value="Flagellin"/>
</dbReference>
<protein>
    <recommendedName>
        <fullName evidence="3">Flagellin</fullName>
    </recommendedName>
</protein>
<evidence type="ECO:0000259" key="5">
    <source>
        <dbReference type="Pfam" id="PF00700"/>
    </source>
</evidence>
<comment type="function">
    <text evidence="3">Flagellin is the subunit protein which polymerizes to form the filaments of bacterial flagella.</text>
</comment>
<reference evidence="6 7" key="1">
    <citation type="submission" date="2024-05" db="EMBL/GenBank/DDBJ databases">
        <authorList>
            <consortium name="Candidatus Magnetaquicoccaceae bacterium FCR-1 genome sequencing consortium"/>
            <person name="Shimoshige H."/>
            <person name="Shimamura S."/>
            <person name="Taoka A."/>
            <person name="Kobayashi H."/>
            <person name="Maekawa T."/>
        </authorList>
    </citation>
    <scope>NUCLEOTIDE SEQUENCE [LARGE SCALE GENOMIC DNA]</scope>
    <source>
        <strain evidence="6 7">FCR-1</strain>
    </source>
</reference>
<dbReference type="Gene3D" id="6.10.10.10">
    <property type="entry name" value="Flagellar export chaperone, C-terminal domain"/>
    <property type="match status" value="1"/>
</dbReference>
<evidence type="ECO:0000259" key="4">
    <source>
        <dbReference type="Pfam" id="PF00669"/>
    </source>
</evidence>
<evidence type="ECO:0000256" key="1">
    <source>
        <dbReference type="ARBA" id="ARBA00005709"/>
    </source>
</evidence>
<dbReference type="EMBL" id="BAAFGK010000001">
    <property type="protein sequence ID" value="GAB0055965.1"/>
    <property type="molecule type" value="Genomic_DNA"/>
</dbReference>
<feature type="domain" description="Flagellin N-terminal" evidence="4">
    <location>
        <begin position="5"/>
        <end position="141"/>
    </location>
</feature>
<accession>A0ABQ0C508</accession>
<name>A0ABQ0C508_9PROT</name>
<dbReference type="Gene3D" id="3.30.70.2120">
    <property type="match status" value="1"/>
</dbReference>
<dbReference type="InterPro" id="IPR046358">
    <property type="entry name" value="Flagellin_C"/>
</dbReference>
<dbReference type="InterPro" id="IPR001029">
    <property type="entry name" value="Flagellin_N"/>
</dbReference>
<keyword evidence="3" id="KW-0964">Secreted</keyword>
<comment type="caution">
    <text evidence="6">The sequence shown here is derived from an EMBL/GenBank/DDBJ whole genome shotgun (WGS) entry which is preliminary data.</text>
</comment>
<evidence type="ECO:0000256" key="3">
    <source>
        <dbReference type="RuleBase" id="RU362073"/>
    </source>
</evidence>
<gene>
    <name evidence="6" type="ORF">SIID45300_00264</name>
</gene>
<proteinExistence type="inferred from homology"/>
<dbReference type="Pfam" id="PF00700">
    <property type="entry name" value="Flagellin_C"/>
    <property type="match status" value="1"/>
</dbReference>
<comment type="similarity">
    <text evidence="1 3">Belongs to the bacterial flagellin family.</text>
</comment>
<dbReference type="Pfam" id="PF00669">
    <property type="entry name" value="Flagellin_N"/>
    <property type="match status" value="1"/>
</dbReference>
<dbReference type="InterPro" id="IPR042187">
    <property type="entry name" value="Flagellin_C_sub2"/>
</dbReference>
<dbReference type="Gene3D" id="1.20.1330.10">
    <property type="entry name" value="f41 fragment of flagellin, N-terminal domain"/>
    <property type="match status" value="1"/>
</dbReference>
<dbReference type="PRINTS" id="PR00207">
    <property type="entry name" value="FLAGELLIN"/>
</dbReference>
<comment type="subcellular location">
    <subcellularLocation>
        <location evidence="3">Secreted</location>
    </subcellularLocation>
    <subcellularLocation>
        <location evidence="3">Bacterial flagellum</location>
    </subcellularLocation>
</comment>
<dbReference type="PANTHER" id="PTHR42792">
    <property type="entry name" value="FLAGELLIN"/>
    <property type="match status" value="1"/>
</dbReference>
<dbReference type="Proteomes" id="UP001628193">
    <property type="component" value="Unassembled WGS sequence"/>
</dbReference>
<dbReference type="SUPFAM" id="SSF64518">
    <property type="entry name" value="Phase 1 flagellin"/>
    <property type="match status" value="1"/>
</dbReference>
<keyword evidence="7" id="KW-1185">Reference proteome</keyword>
<evidence type="ECO:0000256" key="2">
    <source>
        <dbReference type="ARBA" id="ARBA00023143"/>
    </source>
</evidence>
<reference evidence="6 7" key="2">
    <citation type="submission" date="2024-09" db="EMBL/GenBank/DDBJ databases">
        <title>Draft genome sequence of Candidatus Magnetaquicoccaceae bacterium FCR-1.</title>
        <authorList>
            <person name="Shimoshige H."/>
            <person name="Shimamura S."/>
            <person name="Taoka A."/>
            <person name="Kobayashi H."/>
            <person name="Maekawa T."/>
        </authorList>
    </citation>
    <scope>NUCLEOTIDE SEQUENCE [LARGE SCALE GENOMIC DNA]</scope>
    <source>
        <strain evidence="6 7">FCR-1</strain>
    </source>
</reference>
<feature type="domain" description="Flagellin C-terminal" evidence="5">
    <location>
        <begin position="548"/>
        <end position="632"/>
    </location>
</feature>